<protein>
    <submittedName>
        <fullName evidence="1">Uncharacterized protein</fullName>
    </submittedName>
</protein>
<evidence type="ECO:0000313" key="1">
    <source>
        <dbReference type="EMBL" id="KAJ3835046.1"/>
    </source>
</evidence>
<evidence type="ECO:0000313" key="2">
    <source>
        <dbReference type="Proteomes" id="UP001163846"/>
    </source>
</evidence>
<organism evidence="1 2">
    <name type="scientific">Lentinula raphanica</name>
    <dbReference type="NCBI Taxonomy" id="153919"/>
    <lineage>
        <taxon>Eukaryota</taxon>
        <taxon>Fungi</taxon>
        <taxon>Dikarya</taxon>
        <taxon>Basidiomycota</taxon>
        <taxon>Agaricomycotina</taxon>
        <taxon>Agaricomycetes</taxon>
        <taxon>Agaricomycetidae</taxon>
        <taxon>Agaricales</taxon>
        <taxon>Marasmiineae</taxon>
        <taxon>Omphalotaceae</taxon>
        <taxon>Lentinula</taxon>
    </lineage>
</organism>
<comment type="caution">
    <text evidence="1">The sequence shown here is derived from an EMBL/GenBank/DDBJ whole genome shotgun (WGS) entry which is preliminary data.</text>
</comment>
<reference evidence="1" key="1">
    <citation type="submission" date="2022-08" db="EMBL/GenBank/DDBJ databases">
        <authorList>
            <consortium name="DOE Joint Genome Institute"/>
            <person name="Min B."/>
            <person name="Riley R."/>
            <person name="Sierra-Patev S."/>
            <person name="Naranjo-Ortiz M."/>
            <person name="Looney B."/>
            <person name="Konkel Z."/>
            <person name="Slot J.C."/>
            <person name="Sakamoto Y."/>
            <person name="Steenwyk J.L."/>
            <person name="Rokas A."/>
            <person name="Carro J."/>
            <person name="Camarero S."/>
            <person name="Ferreira P."/>
            <person name="Molpeceres G."/>
            <person name="Ruiz-Duenas F.J."/>
            <person name="Serrano A."/>
            <person name="Henrissat B."/>
            <person name="Drula E."/>
            <person name="Hughes K.W."/>
            <person name="Mata J.L."/>
            <person name="Ishikawa N.K."/>
            <person name="Vargas-Isla R."/>
            <person name="Ushijima S."/>
            <person name="Smith C.A."/>
            <person name="Ahrendt S."/>
            <person name="Andreopoulos W."/>
            <person name="He G."/>
            <person name="Labutti K."/>
            <person name="Lipzen A."/>
            <person name="Ng V."/>
            <person name="Sandor L."/>
            <person name="Barry K."/>
            <person name="Martinez A.T."/>
            <person name="Xiao Y."/>
            <person name="Gibbons J.G."/>
            <person name="Terashima K."/>
            <person name="Hibbett D.S."/>
            <person name="Grigoriev I.V."/>
        </authorList>
    </citation>
    <scope>NUCLEOTIDE SEQUENCE</scope>
    <source>
        <strain evidence="1">TFB9207</strain>
    </source>
</reference>
<name>A0AA38P2J7_9AGAR</name>
<dbReference type="Proteomes" id="UP001163846">
    <property type="component" value="Unassembled WGS sequence"/>
</dbReference>
<gene>
    <name evidence="1" type="ORF">F5878DRAFT_727782</name>
</gene>
<proteinExistence type="predicted"/>
<dbReference type="AlphaFoldDB" id="A0AA38P2J7"/>
<dbReference type="EMBL" id="MU806453">
    <property type="protein sequence ID" value="KAJ3835046.1"/>
    <property type="molecule type" value="Genomic_DNA"/>
</dbReference>
<keyword evidence="2" id="KW-1185">Reference proteome</keyword>
<accession>A0AA38P2J7</accession>
<sequence length="287" mass="32203">MQEEFLHPPNLHFKTCLIVRTTCAAFSTHPSFSGIAGIFRTISLSDIARDNIPLFKSFDPASRLSISSLPRHLNMLFLSVHSKLAGFGLLMSLLIVLASPLPMDPNESHESSPIDLMRVATEYDDYFAFGSPKRAVGVVLPDGISHSAITDPCIRGKLQWLDLEHHTDLEWVTVGKIHGVSYADIEKFINDEKEKELPFYFLGGNGAHYIAGTLMHAFELRFPNKLKMDHKAVSAVLQTVNNAAREELFYEKYFKPIPTYRKMDPEYEYCAELEAAKPKTRTVAAAA</sequence>